<dbReference type="EMBL" id="CP019312">
    <property type="protein sequence ID" value="APX13929.1"/>
    <property type="molecule type" value="Genomic_DNA"/>
</dbReference>
<accession>A0A1P8N192</accession>
<dbReference type="STRING" id="299262.BWR18_15485"/>
<evidence type="ECO:0000313" key="3">
    <source>
        <dbReference type="EMBL" id="APX13929.1"/>
    </source>
</evidence>
<dbReference type="AlphaFoldDB" id="A0A1P8N192"/>
<feature type="domain" description="Amine oxidase" evidence="2">
    <location>
        <begin position="7"/>
        <end position="99"/>
    </location>
</feature>
<reference evidence="3 4" key="1">
    <citation type="submission" date="2017-01" db="EMBL/GenBank/DDBJ databases">
        <title>Complete genome of Tateyamaria omphalii DOK1-4 isolated from seawater in Dokdo.</title>
        <authorList>
            <person name="Kim J.H."/>
            <person name="Chi W.-J."/>
        </authorList>
    </citation>
    <scope>NUCLEOTIDE SEQUENCE [LARGE SCALE GENOMIC DNA]</scope>
    <source>
        <strain evidence="3 4">DOK1-4</strain>
    </source>
</reference>
<dbReference type="Gene3D" id="3.50.50.60">
    <property type="entry name" value="FAD/NAD(P)-binding domain"/>
    <property type="match status" value="2"/>
</dbReference>
<dbReference type="KEGG" id="tom:BWR18_15485"/>
<name>A0A1P8N192_9RHOB</name>
<proteinExistence type="inferred from homology"/>
<dbReference type="InterPro" id="IPR050703">
    <property type="entry name" value="Flavin_MAO"/>
</dbReference>
<dbReference type="SUPFAM" id="SSF54373">
    <property type="entry name" value="FAD-linked reductases, C-terminal domain"/>
    <property type="match status" value="1"/>
</dbReference>
<dbReference type="PANTHER" id="PTHR43563:SF1">
    <property type="entry name" value="AMINE OXIDASE [FLAVIN-CONTAINING] B"/>
    <property type="match status" value="1"/>
</dbReference>
<dbReference type="PANTHER" id="PTHR43563">
    <property type="entry name" value="AMINE OXIDASE"/>
    <property type="match status" value="1"/>
</dbReference>
<comment type="similarity">
    <text evidence="1">Belongs to the flavin monoamine oxidase family.</text>
</comment>
<protein>
    <recommendedName>
        <fullName evidence="2">Amine oxidase domain-containing protein</fullName>
    </recommendedName>
</protein>
<evidence type="ECO:0000256" key="1">
    <source>
        <dbReference type="ARBA" id="ARBA00005995"/>
    </source>
</evidence>
<gene>
    <name evidence="3" type="ORF">BWR18_15485</name>
</gene>
<sequence>MVLGAGLAGLVAARHLHLAGHSIKVLEARNRIGGRALTMSLNGGGIDLGPAWIWPAYQPNVIALLTELGLETLPQDETGDFVLETENGIRRGTFPKRYTDAVRIRGGVQALAHRLAAALPKDTILLSEEVSALDLQGRPRAITATRAWDANVIICAVPGRIAAKWDVNPGWPAVVAQDLVRWPTWMAAHAKLVVQYDRPFWRDAGLSGGAVSHMGPLVEVADQSDPTTGVFGLFGFVGIPFHTRSGQAEIVRHSLTQLVRLFGPDAAHPIRVELMDWAAEPFTATAMDQTAPHGHPSYGAPSLSGPVDGRLFFAGAEVSKTHGGLIEGAIETGERAAMLAARALVS</sequence>
<dbReference type="SUPFAM" id="SSF51905">
    <property type="entry name" value="FAD/NAD(P)-binding domain"/>
    <property type="match status" value="1"/>
</dbReference>
<evidence type="ECO:0000313" key="4">
    <source>
        <dbReference type="Proteomes" id="UP000186336"/>
    </source>
</evidence>
<keyword evidence="4" id="KW-1185">Reference proteome</keyword>
<organism evidence="3 4">
    <name type="scientific">Tateyamaria omphalii</name>
    <dbReference type="NCBI Taxonomy" id="299262"/>
    <lineage>
        <taxon>Bacteria</taxon>
        <taxon>Pseudomonadati</taxon>
        <taxon>Pseudomonadota</taxon>
        <taxon>Alphaproteobacteria</taxon>
        <taxon>Rhodobacterales</taxon>
        <taxon>Roseobacteraceae</taxon>
        <taxon>Tateyamaria</taxon>
    </lineage>
</organism>
<evidence type="ECO:0000259" key="2">
    <source>
        <dbReference type="Pfam" id="PF01593"/>
    </source>
</evidence>
<feature type="domain" description="Amine oxidase" evidence="2">
    <location>
        <begin position="100"/>
        <end position="338"/>
    </location>
</feature>
<dbReference type="Proteomes" id="UP000186336">
    <property type="component" value="Chromosome"/>
</dbReference>
<dbReference type="Pfam" id="PF01593">
    <property type="entry name" value="Amino_oxidase"/>
    <property type="match status" value="2"/>
</dbReference>
<dbReference type="GO" id="GO:0016491">
    <property type="term" value="F:oxidoreductase activity"/>
    <property type="evidence" value="ECO:0007669"/>
    <property type="project" value="InterPro"/>
</dbReference>
<dbReference type="InterPro" id="IPR036188">
    <property type="entry name" value="FAD/NAD-bd_sf"/>
</dbReference>
<dbReference type="InterPro" id="IPR002937">
    <property type="entry name" value="Amino_oxidase"/>
</dbReference>